<evidence type="ECO:0000313" key="2">
    <source>
        <dbReference type="EMBL" id="JAS30933.1"/>
    </source>
</evidence>
<feature type="region of interest" description="Disordered" evidence="1">
    <location>
        <begin position="38"/>
        <end position="121"/>
    </location>
</feature>
<dbReference type="PANTHER" id="PTHR31101">
    <property type="entry name" value="UPF0547 PROTEIN C16ORF87"/>
    <property type="match status" value="1"/>
</dbReference>
<dbReference type="InterPro" id="IPR040246">
    <property type="entry name" value="C16orf87-like"/>
</dbReference>
<gene>
    <name evidence="2" type="ORF">g.12983</name>
</gene>
<sequence length="148" mass="16742">MAIKKICPFCGLQVAVAYKTCPGCKHSFSAAKKNDVPHTIVSEEGQTNRRRTERVRREKPNYYDASEFEKKTKKKKSDKIKIGANPRGRPPNSTQGLKSRKKKGSKKKEQSDDSDSGPNIVLNAEKELQCSIILADINRKFMSTMWKP</sequence>
<organism evidence="2">
    <name type="scientific">Clastoptera arizonana</name>
    <name type="common">Arizona spittle bug</name>
    <dbReference type="NCBI Taxonomy" id="38151"/>
    <lineage>
        <taxon>Eukaryota</taxon>
        <taxon>Metazoa</taxon>
        <taxon>Ecdysozoa</taxon>
        <taxon>Arthropoda</taxon>
        <taxon>Hexapoda</taxon>
        <taxon>Insecta</taxon>
        <taxon>Pterygota</taxon>
        <taxon>Neoptera</taxon>
        <taxon>Paraneoptera</taxon>
        <taxon>Hemiptera</taxon>
        <taxon>Auchenorrhyncha</taxon>
        <taxon>Cercopoidea</taxon>
        <taxon>Clastopteridae</taxon>
        <taxon>Clastoptera</taxon>
    </lineage>
</organism>
<proteinExistence type="predicted"/>
<dbReference type="AlphaFoldDB" id="A0A1B6DZ30"/>
<reference evidence="2" key="1">
    <citation type="submission" date="2015-12" db="EMBL/GenBank/DDBJ databases">
        <title>De novo transcriptome assembly of four potential Pierce s Disease insect vectors from Arizona vineyards.</title>
        <authorList>
            <person name="Tassone E.E."/>
        </authorList>
    </citation>
    <scope>NUCLEOTIDE SEQUENCE</scope>
</reference>
<protein>
    <submittedName>
        <fullName evidence="2">Uncharacterized protein</fullName>
    </submittedName>
</protein>
<evidence type="ECO:0000256" key="1">
    <source>
        <dbReference type="SAM" id="MobiDB-lite"/>
    </source>
</evidence>
<name>A0A1B6DZ30_9HEMI</name>
<accession>A0A1B6DZ30</accession>
<dbReference type="EMBL" id="GEDC01006365">
    <property type="protein sequence ID" value="JAS30933.1"/>
    <property type="molecule type" value="Transcribed_RNA"/>
</dbReference>